<feature type="compositionally biased region" description="Polar residues" evidence="1">
    <location>
        <begin position="392"/>
        <end position="405"/>
    </location>
</feature>
<feature type="region of interest" description="Disordered" evidence="1">
    <location>
        <begin position="488"/>
        <end position="511"/>
    </location>
</feature>
<evidence type="ECO:0008006" key="4">
    <source>
        <dbReference type="Google" id="ProtNLM"/>
    </source>
</evidence>
<comment type="caution">
    <text evidence="2">The sequence shown here is derived from an EMBL/GenBank/DDBJ whole genome shotgun (WGS) entry which is preliminary data.</text>
</comment>
<dbReference type="EMBL" id="JABXXO010000011">
    <property type="protein sequence ID" value="KAF7763823.1"/>
    <property type="molecule type" value="Genomic_DNA"/>
</dbReference>
<dbReference type="Proteomes" id="UP000629468">
    <property type="component" value="Unassembled WGS sequence"/>
</dbReference>
<sequence length="645" mass="71206">MPFNVTFGTVLSFKAKAEQRVNPTINLFASSGKTRAGPALLCRNIGSYAQNSTLLNESTHISGLDESGVENPPYPKLDPKVTRSPSALRHCPPELVFAVKHHISGLSVLQERVELRVGGSTMLHGNPYGNSSLISTKPPLLVSSISYIFDMHAPLSEMTNIFLHERGPDTTSTGQRFDSRLTRSGQARSKLAVLELYEFRESSKLQNHLPPGPPYALSLMKPRSLFSEYMNEREGACTQRKSAVTPTASETARTGVTTRRSKYQRMPFTPSPPPASSLTIKDLYPQFHKLFRHTFGRKISPFRQQSQTWLRSLGKKSTCSNCQGTRWKCDSKELRCGACSERHATCPRTLQFKKIFIMRELRITEDVYDELLKLVPQRRNSRNRGVGSSSSAHPPTRQSHQVGQKSKQKQVISVVSEAESEEGMDSEEEVDELDPSELSSDDIPIQSVLSSNHSAPIPIPLLSPGPPYVNRSMEAIRMTQVRPDRVIFPTTHRGPMPPPTSTPKSAPSSAPMATVRLDSDRVVNELSGIRLALTRIEETMSKFLSNHASAQAPGMTDRGTHLTLSNPSPPIVSESLPVPTESQTNIVGTEIRGEISENGIGEQQRQGPTDDQILGGSSDWMMEGSFMTPPHVLPTIITLEGREIP</sequence>
<dbReference type="AlphaFoldDB" id="A0A8H7C7U0"/>
<feature type="compositionally biased region" description="Low complexity" evidence="1">
    <location>
        <begin position="502"/>
        <end position="511"/>
    </location>
</feature>
<feature type="region of interest" description="Disordered" evidence="1">
    <location>
        <begin position="237"/>
        <end position="275"/>
    </location>
</feature>
<name>A0A8H7C7U0_AGABI</name>
<reference evidence="2 3" key="1">
    <citation type="journal article" name="Sci. Rep.">
        <title>Telomere-to-telomere assembled and centromere annotated genomes of the two main subspecies of the button mushroom Agaricus bisporus reveal especially polymorphic chromosome ends.</title>
        <authorList>
            <person name="Sonnenberg A.S.M."/>
            <person name="Sedaghat-Telgerd N."/>
            <person name="Lavrijssen B."/>
            <person name="Ohm R.A."/>
            <person name="Hendrickx P.M."/>
            <person name="Scholtmeijer K."/>
            <person name="Baars J.J.P."/>
            <person name="van Peer A."/>
        </authorList>
    </citation>
    <scope>NUCLEOTIDE SEQUENCE [LARGE SCALE GENOMIC DNA]</scope>
    <source>
        <strain evidence="2 3">H119_p4</strain>
    </source>
</reference>
<feature type="compositionally biased region" description="Polar residues" evidence="1">
    <location>
        <begin position="239"/>
        <end position="258"/>
    </location>
</feature>
<feature type="region of interest" description="Disordered" evidence="1">
    <location>
        <begin position="379"/>
        <end position="442"/>
    </location>
</feature>
<protein>
    <recommendedName>
        <fullName evidence="4">Zn(2)-C6 fungal-type domain-containing protein</fullName>
    </recommendedName>
</protein>
<gene>
    <name evidence="2" type="ORF">Agabi119p4_8360</name>
</gene>
<feature type="compositionally biased region" description="Acidic residues" evidence="1">
    <location>
        <begin position="418"/>
        <end position="435"/>
    </location>
</feature>
<evidence type="ECO:0000256" key="1">
    <source>
        <dbReference type="SAM" id="MobiDB-lite"/>
    </source>
</evidence>
<accession>A0A8H7C7U0</accession>
<organism evidence="2 3">
    <name type="scientific">Agaricus bisporus var. burnettii</name>
    <dbReference type="NCBI Taxonomy" id="192524"/>
    <lineage>
        <taxon>Eukaryota</taxon>
        <taxon>Fungi</taxon>
        <taxon>Dikarya</taxon>
        <taxon>Basidiomycota</taxon>
        <taxon>Agaricomycotina</taxon>
        <taxon>Agaricomycetes</taxon>
        <taxon>Agaricomycetidae</taxon>
        <taxon>Agaricales</taxon>
        <taxon>Agaricineae</taxon>
        <taxon>Agaricaceae</taxon>
        <taxon>Agaricus</taxon>
    </lineage>
</organism>
<evidence type="ECO:0000313" key="3">
    <source>
        <dbReference type="Proteomes" id="UP000629468"/>
    </source>
</evidence>
<proteinExistence type="predicted"/>
<evidence type="ECO:0000313" key="2">
    <source>
        <dbReference type="EMBL" id="KAF7763823.1"/>
    </source>
</evidence>